<evidence type="ECO:0000313" key="2">
    <source>
        <dbReference type="EMBL" id="KAE9385586.1"/>
    </source>
</evidence>
<protein>
    <submittedName>
        <fullName evidence="2">Uncharacterized protein</fullName>
    </submittedName>
</protein>
<accession>A0A6A4GJ25</accession>
<dbReference type="Proteomes" id="UP000799118">
    <property type="component" value="Unassembled WGS sequence"/>
</dbReference>
<organism evidence="2 3">
    <name type="scientific">Gymnopus androsaceus JB14</name>
    <dbReference type="NCBI Taxonomy" id="1447944"/>
    <lineage>
        <taxon>Eukaryota</taxon>
        <taxon>Fungi</taxon>
        <taxon>Dikarya</taxon>
        <taxon>Basidiomycota</taxon>
        <taxon>Agaricomycotina</taxon>
        <taxon>Agaricomycetes</taxon>
        <taxon>Agaricomycetidae</taxon>
        <taxon>Agaricales</taxon>
        <taxon>Marasmiineae</taxon>
        <taxon>Omphalotaceae</taxon>
        <taxon>Gymnopus</taxon>
    </lineage>
</organism>
<reference evidence="2" key="1">
    <citation type="journal article" date="2019" name="Environ. Microbiol.">
        <title>Fungal ecological strategies reflected in gene transcription - a case study of two litter decomposers.</title>
        <authorList>
            <person name="Barbi F."/>
            <person name="Kohler A."/>
            <person name="Barry K."/>
            <person name="Baskaran P."/>
            <person name="Daum C."/>
            <person name="Fauchery L."/>
            <person name="Ihrmark K."/>
            <person name="Kuo A."/>
            <person name="LaButti K."/>
            <person name="Lipzen A."/>
            <person name="Morin E."/>
            <person name="Grigoriev I.V."/>
            <person name="Henrissat B."/>
            <person name="Lindahl B."/>
            <person name="Martin F."/>
        </authorList>
    </citation>
    <scope>NUCLEOTIDE SEQUENCE</scope>
    <source>
        <strain evidence="2">JB14</strain>
    </source>
</reference>
<feature type="region of interest" description="Disordered" evidence="1">
    <location>
        <begin position="15"/>
        <end position="48"/>
    </location>
</feature>
<evidence type="ECO:0000256" key="1">
    <source>
        <dbReference type="SAM" id="MobiDB-lite"/>
    </source>
</evidence>
<proteinExistence type="predicted"/>
<sequence length="105" mass="11487">MPDMAKLLHLLDHTNQPVMNISEGNGSNTTAESMDQDAGESADKPNDNEISRIQSYMRMYVAFRRAQLIDQNMQISTEKTGVDAIGSSYAVQNLEQGTETSSASS</sequence>
<dbReference type="EMBL" id="ML769966">
    <property type="protein sequence ID" value="KAE9385586.1"/>
    <property type="molecule type" value="Genomic_DNA"/>
</dbReference>
<keyword evidence="3" id="KW-1185">Reference proteome</keyword>
<gene>
    <name evidence="2" type="ORF">BT96DRAFT_1006900</name>
</gene>
<name>A0A6A4GJ25_9AGAR</name>
<feature type="compositionally biased region" description="Polar residues" evidence="1">
    <location>
        <begin position="15"/>
        <end position="33"/>
    </location>
</feature>
<evidence type="ECO:0000313" key="3">
    <source>
        <dbReference type="Proteomes" id="UP000799118"/>
    </source>
</evidence>
<dbReference type="AlphaFoldDB" id="A0A6A4GJ25"/>